<dbReference type="EMBL" id="JAIWYP010000008">
    <property type="protein sequence ID" value="KAH3787528.1"/>
    <property type="molecule type" value="Genomic_DNA"/>
</dbReference>
<protein>
    <submittedName>
        <fullName evidence="1">Uncharacterized protein</fullName>
    </submittedName>
</protein>
<accession>A0A9D4EY05</accession>
<name>A0A9D4EY05_DREPO</name>
<evidence type="ECO:0000313" key="1">
    <source>
        <dbReference type="EMBL" id="KAH3787528.1"/>
    </source>
</evidence>
<dbReference type="Proteomes" id="UP000828390">
    <property type="component" value="Unassembled WGS sequence"/>
</dbReference>
<reference evidence="1" key="1">
    <citation type="journal article" date="2019" name="bioRxiv">
        <title>The Genome of the Zebra Mussel, Dreissena polymorpha: A Resource for Invasive Species Research.</title>
        <authorList>
            <person name="McCartney M.A."/>
            <person name="Auch B."/>
            <person name="Kono T."/>
            <person name="Mallez S."/>
            <person name="Zhang Y."/>
            <person name="Obille A."/>
            <person name="Becker A."/>
            <person name="Abrahante J.E."/>
            <person name="Garbe J."/>
            <person name="Badalamenti J.P."/>
            <person name="Herman A."/>
            <person name="Mangelson H."/>
            <person name="Liachko I."/>
            <person name="Sullivan S."/>
            <person name="Sone E.D."/>
            <person name="Koren S."/>
            <person name="Silverstein K.A.T."/>
            <person name="Beckman K.B."/>
            <person name="Gohl D.M."/>
        </authorList>
    </citation>
    <scope>NUCLEOTIDE SEQUENCE</scope>
    <source>
        <strain evidence="1">Duluth1</strain>
        <tissue evidence="1">Whole animal</tissue>
    </source>
</reference>
<comment type="caution">
    <text evidence="1">The sequence shown here is derived from an EMBL/GenBank/DDBJ whole genome shotgun (WGS) entry which is preliminary data.</text>
</comment>
<organism evidence="1 2">
    <name type="scientific">Dreissena polymorpha</name>
    <name type="common">Zebra mussel</name>
    <name type="synonym">Mytilus polymorpha</name>
    <dbReference type="NCBI Taxonomy" id="45954"/>
    <lineage>
        <taxon>Eukaryota</taxon>
        <taxon>Metazoa</taxon>
        <taxon>Spiralia</taxon>
        <taxon>Lophotrochozoa</taxon>
        <taxon>Mollusca</taxon>
        <taxon>Bivalvia</taxon>
        <taxon>Autobranchia</taxon>
        <taxon>Heteroconchia</taxon>
        <taxon>Euheterodonta</taxon>
        <taxon>Imparidentia</taxon>
        <taxon>Neoheterodontei</taxon>
        <taxon>Myida</taxon>
        <taxon>Dreissenoidea</taxon>
        <taxon>Dreissenidae</taxon>
        <taxon>Dreissena</taxon>
    </lineage>
</organism>
<dbReference type="AlphaFoldDB" id="A0A9D4EY05"/>
<reference evidence="1" key="2">
    <citation type="submission" date="2020-11" db="EMBL/GenBank/DDBJ databases">
        <authorList>
            <person name="McCartney M.A."/>
            <person name="Auch B."/>
            <person name="Kono T."/>
            <person name="Mallez S."/>
            <person name="Becker A."/>
            <person name="Gohl D.M."/>
            <person name="Silverstein K.A.T."/>
            <person name="Koren S."/>
            <person name="Bechman K.B."/>
            <person name="Herman A."/>
            <person name="Abrahante J.E."/>
            <person name="Garbe J."/>
        </authorList>
    </citation>
    <scope>NUCLEOTIDE SEQUENCE</scope>
    <source>
        <strain evidence="1">Duluth1</strain>
        <tissue evidence="1">Whole animal</tissue>
    </source>
</reference>
<evidence type="ECO:0000313" key="2">
    <source>
        <dbReference type="Proteomes" id="UP000828390"/>
    </source>
</evidence>
<proteinExistence type="predicted"/>
<gene>
    <name evidence="1" type="ORF">DPMN_165652</name>
</gene>
<sequence>MVWMFGRRVGKNDGDSGWGFVELLGRFLADLLSRAARGWIRVLVSRGFSGWGIGPGPYAGVGGGVGLGLARRGCACAGAACSALWELQQDTALHD</sequence>
<keyword evidence="2" id="KW-1185">Reference proteome</keyword>